<dbReference type="GO" id="GO:0033969">
    <property type="term" value="F:gamma-glutamyl-gamma-aminobutyrate hydrolase activity"/>
    <property type="evidence" value="ECO:0007669"/>
    <property type="project" value="TreeGrafter"/>
</dbReference>
<dbReference type="EMBL" id="CAEZTZ010000055">
    <property type="protein sequence ID" value="CAB4584378.1"/>
    <property type="molecule type" value="Genomic_DNA"/>
</dbReference>
<dbReference type="EMBL" id="CAEZSG010000047">
    <property type="protein sequence ID" value="CAB4535272.1"/>
    <property type="molecule type" value="Genomic_DNA"/>
</dbReference>
<gene>
    <name evidence="1" type="ORF">UFOPK1413_00427</name>
    <name evidence="2" type="ORF">UFOPK1767_00533</name>
</gene>
<dbReference type="CDD" id="cd01745">
    <property type="entry name" value="GATase1_2"/>
    <property type="match status" value="1"/>
</dbReference>
<dbReference type="InterPro" id="IPR011697">
    <property type="entry name" value="Peptidase_C26"/>
</dbReference>
<dbReference type="AlphaFoldDB" id="A0A6J6B844"/>
<sequence>MFAVLSASNQPVIGITTYRQQAKTGVWDVDAAFLHSGYIESVARAGGIAVLLPPQPASMEIADRVLDGVDGLVFAGGRDINPERYSQQPGEHTDQPDLRRDDWEFTLVNAALRRELPVLFICRGAQVLNVYRGGTLFQHLPDVVGKTDYQRGEALLTEMEMTVSPGSTLESIVGSSVTGMVYHHQAIDEVGSGLTVTARTADDVVEAIEIDDYPFGVAVQWHPEVTSEKDGRLFDALTSAARAQRSTA</sequence>
<dbReference type="InterPro" id="IPR029062">
    <property type="entry name" value="Class_I_gatase-like"/>
</dbReference>
<dbReference type="SUPFAM" id="SSF52317">
    <property type="entry name" value="Class I glutamine amidotransferase-like"/>
    <property type="match status" value="1"/>
</dbReference>
<dbReference type="Gene3D" id="3.40.50.880">
    <property type="match status" value="1"/>
</dbReference>
<proteinExistence type="predicted"/>
<organism evidence="1">
    <name type="scientific">freshwater metagenome</name>
    <dbReference type="NCBI Taxonomy" id="449393"/>
    <lineage>
        <taxon>unclassified sequences</taxon>
        <taxon>metagenomes</taxon>
        <taxon>ecological metagenomes</taxon>
    </lineage>
</organism>
<dbReference type="InterPro" id="IPR044668">
    <property type="entry name" value="PuuD-like"/>
</dbReference>
<accession>A0A6J6B844</accession>
<evidence type="ECO:0000313" key="1">
    <source>
        <dbReference type="EMBL" id="CAB4535272.1"/>
    </source>
</evidence>
<name>A0A6J6B844_9ZZZZ</name>
<dbReference type="GO" id="GO:0005829">
    <property type="term" value="C:cytosol"/>
    <property type="evidence" value="ECO:0007669"/>
    <property type="project" value="TreeGrafter"/>
</dbReference>
<dbReference type="GO" id="GO:0006598">
    <property type="term" value="P:polyamine catabolic process"/>
    <property type="evidence" value="ECO:0007669"/>
    <property type="project" value="TreeGrafter"/>
</dbReference>
<protein>
    <submittedName>
        <fullName evidence="1">Unannotated protein</fullName>
    </submittedName>
</protein>
<reference evidence="1" key="1">
    <citation type="submission" date="2020-05" db="EMBL/GenBank/DDBJ databases">
        <authorList>
            <person name="Chiriac C."/>
            <person name="Salcher M."/>
            <person name="Ghai R."/>
            <person name="Kavagutti S V."/>
        </authorList>
    </citation>
    <scope>NUCLEOTIDE SEQUENCE</scope>
</reference>
<dbReference type="PANTHER" id="PTHR43235:SF1">
    <property type="entry name" value="GLUTAMINE AMIDOTRANSFERASE PB2B2.05-RELATED"/>
    <property type="match status" value="1"/>
</dbReference>
<dbReference type="Pfam" id="PF07722">
    <property type="entry name" value="Peptidase_C26"/>
    <property type="match status" value="1"/>
</dbReference>
<dbReference type="PROSITE" id="PS51273">
    <property type="entry name" value="GATASE_TYPE_1"/>
    <property type="match status" value="1"/>
</dbReference>
<dbReference type="PANTHER" id="PTHR43235">
    <property type="entry name" value="GLUTAMINE AMIDOTRANSFERASE PB2B2.05-RELATED"/>
    <property type="match status" value="1"/>
</dbReference>
<evidence type="ECO:0000313" key="2">
    <source>
        <dbReference type="EMBL" id="CAB4584378.1"/>
    </source>
</evidence>